<keyword evidence="2" id="KW-1185">Reference proteome</keyword>
<dbReference type="Proteomes" id="UP000258997">
    <property type="component" value="Segment"/>
</dbReference>
<accession>A0A385E9Y9</accession>
<dbReference type="EMBL" id="MH588544">
    <property type="protein sequence ID" value="AXQ68500.1"/>
    <property type="molecule type" value="Genomic_DNA"/>
</dbReference>
<protein>
    <submittedName>
        <fullName evidence="1">Uncharacterized protein</fullName>
    </submittedName>
</protein>
<proteinExistence type="predicted"/>
<reference evidence="1 2" key="1">
    <citation type="submission" date="2018-07" db="EMBL/GenBank/DDBJ databases">
        <title>Giant CbK-like Caulobacter bacteriophages have genetically divergent genomes.</title>
        <authorList>
            <person name="Wilson K.M."/>
            <person name="Ely B."/>
        </authorList>
    </citation>
    <scope>NUCLEOTIDE SEQUENCE [LARGE SCALE GENOMIC DNA]</scope>
</reference>
<name>A0A385E9Y9_9CAUD</name>
<evidence type="ECO:0000313" key="2">
    <source>
        <dbReference type="Proteomes" id="UP000258997"/>
    </source>
</evidence>
<evidence type="ECO:0000313" key="1">
    <source>
        <dbReference type="EMBL" id="AXQ68500.1"/>
    </source>
</evidence>
<gene>
    <name evidence="1" type="ORF">CcrBL10_gp296</name>
</gene>
<organism evidence="1 2">
    <name type="scientific">Caulobacter phage CcrBL10</name>
    <dbReference type="NCBI Taxonomy" id="2283269"/>
    <lineage>
        <taxon>Viruses</taxon>
        <taxon>Duplodnaviria</taxon>
        <taxon>Heunggongvirae</taxon>
        <taxon>Uroviricota</taxon>
        <taxon>Caudoviricetes</taxon>
        <taxon>Jeanschmidtviridae</taxon>
        <taxon>Poindextervirus</taxon>
        <taxon>Poindextervirus BL10</taxon>
    </lineage>
</organism>
<sequence>MRLDRTLSEVEFRVLTYLGLRKGKGTTVGQVAANVPGAGGIAGEVLESLRDLQVIRKIDAEHFWSFVIHERGEAYLKGKTPHEVKKRRKKALPEPPPLIDRLQTILDESIAGIEHPSQVAINVAVPRADLQEAVRGLKLREVSTGLPEDFLAAWDDLRRAITAIETASLHSIGEAVRWLEEERQKFDNMVRDTARNA</sequence>